<evidence type="ECO:0000313" key="2">
    <source>
        <dbReference type="EMBL" id="VBB15078.1"/>
    </source>
</evidence>
<protein>
    <submittedName>
        <fullName evidence="2">Uncharacterized protein</fullName>
    </submittedName>
</protein>
<keyword evidence="3" id="KW-1185">Reference proteome</keyword>
<name>A0AAJ5T703_9BURK</name>
<evidence type="ECO:0000256" key="1">
    <source>
        <dbReference type="SAM" id="MobiDB-lite"/>
    </source>
</evidence>
<dbReference type="EMBL" id="LR025743">
    <property type="protein sequence ID" value="VBB15078.1"/>
    <property type="molecule type" value="Genomic_DNA"/>
</dbReference>
<gene>
    <name evidence="2" type="ORF">BSTAB16_5271</name>
</gene>
<sequence>MSSLEAHHDTTLAIASLMIRMSSRKKPCACRANRASLPGTHHGRTSTVAPFLMSMGSRRKHPCLSNQLHVIARGASCQDINCRTVPRADEFTQETPCVSRTNRVPSLDGASRAGHQLSRHSSCRWVRAGNTSPLSNQSRVIARDASPPDITMRSAHLPTATDDGFRLASGHRRNDNCSTFQVSDRKQKRSPVTTQKRLAIRPAFTPHSPEAGRRHRRPAVRSPATSAVQARPPR</sequence>
<proteinExistence type="predicted"/>
<dbReference type="Proteomes" id="UP000268684">
    <property type="component" value="Chromosome II"/>
</dbReference>
<accession>A0AAJ5T703</accession>
<dbReference type="AlphaFoldDB" id="A0AAJ5T703"/>
<evidence type="ECO:0000313" key="3">
    <source>
        <dbReference type="Proteomes" id="UP000268684"/>
    </source>
</evidence>
<feature type="region of interest" description="Disordered" evidence="1">
    <location>
        <begin position="144"/>
        <end position="234"/>
    </location>
</feature>
<reference evidence="2 3" key="1">
    <citation type="submission" date="2017-11" db="EMBL/GenBank/DDBJ databases">
        <authorList>
            <person name="Seth-Smith MB H."/>
        </authorList>
    </citation>
    <scope>NUCLEOTIDE SEQUENCE [LARGE SCALE GENOMIC DNA]</scope>
    <source>
        <strain evidence="2">E</strain>
    </source>
</reference>
<organism evidence="2 3">
    <name type="scientific">Burkholderia stabilis</name>
    <dbReference type="NCBI Taxonomy" id="95485"/>
    <lineage>
        <taxon>Bacteria</taxon>
        <taxon>Pseudomonadati</taxon>
        <taxon>Pseudomonadota</taxon>
        <taxon>Betaproteobacteria</taxon>
        <taxon>Burkholderiales</taxon>
        <taxon>Burkholderiaceae</taxon>
        <taxon>Burkholderia</taxon>
        <taxon>Burkholderia cepacia complex</taxon>
    </lineage>
</organism>